<feature type="compositionally biased region" description="Polar residues" evidence="2">
    <location>
        <begin position="80"/>
        <end position="107"/>
    </location>
</feature>
<dbReference type="Pfam" id="PF02410">
    <property type="entry name" value="RsfS"/>
    <property type="match status" value="1"/>
</dbReference>
<dbReference type="EMBL" id="DS022300">
    <property type="protein sequence ID" value="OAJ36206.1"/>
    <property type="molecule type" value="Genomic_DNA"/>
</dbReference>
<dbReference type="SUPFAM" id="SSF81301">
    <property type="entry name" value="Nucleotidyltransferase"/>
    <property type="match status" value="1"/>
</dbReference>
<dbReference type="OrthoDB" id="21330at2759"/>
<dbReference type="STRING" id="403673.A0A177W8V5"/>
<reference evidence="3 4" key="1">
    <citation type="submission" date="2006-10" db="EMBL/GenBank/DDBJ databases">
        <title>The Genome Sequence of Batrachochytrium dendrobatidis JEL423.</title>
        <authorList>
            <consortium name="The Broad Institute Genome Sequencing Platform"/>
            <person name="Birren B."/>
            <person name="Lander E."/>
            <person name="Galagan J."/>
            <person name="Cuomo C."/>
            <person name="Devon K."/>
            <person name="Jaffe D."/>
            <person name="Butler J."/>
            <person name="Alvarez P."/>
            <person name="Gnerre S."/>
            <person name="Grabherr M."/>
            <person name="Kleber M."/>
            <person name="Mauceli E."/>
            <person name="Brockman W."/>
            <person name="Young S."/>
            <person name="LaButti K."/>
            <person name="Sykes S."/>
            <person name="DeCaprio D."/>
            <person name="Crawford M."/>
            <person name="Koehrsen M."/>
            <person name="Engels R."/>
            <person name="Montgomery P."/>
            <person name="Pearson M."/>
            <person name="Howarth C."/>
            <person name="Larson L."/>
            <person name="White J."/>
            <person name="O'Leary S."/>
            <person name="Kodira C."/>
            <person name="Zeng Q."/>
            <person name="Yandava C."/>
            <person name="Alvarado L."/>
            <person name="Longcore J."/>
            <person name="James T."/>
        </authorList>
    </citation>
    <scope>NUCLEOTIDE SEQUENCE [LARGE SCALE GENOMIC DNA]</scope>
    <source>
        <strain evidence="3 4">JEL423</strain>
    </source>
</reference>
<dbReference type="PANTHER" id="PTHR21043:SF0">
    <property type="entry name" value="MITOCHONDRIAL ASSEMBLY OF RIBOSOMAL LARGE SUBUNIT PROTEIN 1"/>
    <property type="match status" value="1"/>
</dbReference>
<evidence type="ECO:0000256" key="1">
    <source>
        <dbReference type="ARBA" id="ARBA00010574"/>
    </source>
</evidence>
<dbReference type="NCBIfam" id="TIGR00090">
    <property type="entry name" value="rsfS_iojap_ybeB"/>
    <property type="match status" value="1"/>
</dbReference>
<feature type="compositionally biased region" description="Basic and acidic residues" evidence="2">
    <location>
        <begin position="70"/>
        <end position="79"/>
    </location>
</feature>
<sequence>MVVPINYKLEYGSDEIPPLQSSQSAERLTMEQLKTAHELDQLADDVLASMYDGKQPRKKSLSDSNALESADLKDIDAHSDQSAPLANSDVIQPQPEPHSQQVTEGKNKTFVDSTQFGKLGKLAETVFNSQSKHEQKQKASADPRHAAADALDKYIEQQIEMDIQPSSAKLDDIARRRAAVMELYDLRHEHVQDGPNEDTSDTAKLEDAVKTTRKEDDWYVDVAHNIPEEYTQAAPTVPRWLRGVAAAHNRQEGIIESEDEIAMAMDGSVESSVLLSHVLKVIADERGFNLTVIDVRSKCDHTDYMVIVEGRSTKQIYSIADAVRRKVKSVTPVNGSMPDHLQIQGADSEDWMALDLGNVILNCFTPESRQFYDLDRLWVHMNAETISTDFVLKADEIRDIL</sequence>
<dbReference type="PANTHER" id="PTHR21043">
    <property type="entry name" value="IOJAP SUPERFAMILY ORTHOLOG"/>
    <property type="match status" value="1"/>
</dbReference>
<dbReference type="Gene3D" id="3.30.460.10">
    <property type="entry name" value="Beta Polymerase, domain 2"/>
    <property type="match status" value="1"/>
</dbReference>
<dbReference type="GO" id="GO:0005739">
    <property type="term" value="C:mitochondrion"/>
    <property type="evidence" value="ECO:0007669"/>
    <property type="project" value="TreeGrafter"/>
</dbReference>
<dbReference type="GO" id="GO:0017148">
    <property type="term" value="P:negative regulation of translation"/>
    <property type="evidence" value="ECO:0007669"/>
    <property type="project" value="TreeGrafter"/>
</dbReference>
<evidence type="ECO:0000313" key="3">
    <source>
        <dbReference type="EMBL" id="OAJ36206.1"/>
    </source>
</evidence>
<dbReference type="VEuPathDB" id="FungiDB:BDEG_20401"/>
<dbReference type="HAMAP" id="MF_01477">
    <property type="entry name" value="Iojap_RsfS"/>
    <property type="match status" value="1"/>
</dbReference>
<evidence type="ECO:0000313" key="4">
    <source>
        <dbReference type="Proteomes" id="UP000077115"/>
    </source>
</evidence>
<dbReference type="GO" id="GO:0043023">
    <property type="term" value="F:ribosomal large subunit binding"/>
    <property type="evidence" value="ECO:0007669"/>
    <property type="project" value="TreeGrafter"/>
</dbReference>
<dbReference type="InterPro" id="IPR004394">
    <property type="entry name" value="Iojap/RsfS/C7orf30"/>
</dbReference>
<dbReference type="GO" id="GO:0090071">
    <property type="term" value="P:negative regulation of ribosome biogenesis"/>
    <property type="evidence" value="ECO:0007669"/>
    <property type="project" value="TreeGrafter"/>
</dbReference>
<reference evidence="3 4" key="2">
    <citation type="submission" date="2016-05" db="EMBL/GenBank/DDBJ databases">
        <title>Lineage-specific infection strategies underlie the spectrum of fungal disease in amphibians.</title>
        <authorList>
            <person name="Cuomo C.A."/>
            <person name="Farrer R.A."/>
            <person name="James T."/>
            <person name="Longcore J."/>
            <person name="Birren B."/>
        </authorList>
    </citation>
    <scope>NUCLEOTIDE SEQUENCE [LARGE SCALE GENOMIC DNA]</scope>
    <source>
        <strain evidence="3 4">JEL423</strain>
    </source>
</reference>
<feature type="region of interest" description="Disordered" evidence="2">
    <location>
        <begin position="51"/>
        <end position="107"/>
    </location>
</feature>
<protein>
    <submittedName>
        <fullName evidence="3">Iojap-like ribosome-associated protein</fullName>
    </submittedName>
</protein>
<dbReference type="eggNOG" id="KOG3212">
    <property type="taxonomic scope" value="Eukaryota"/>
</dbReference>
<organism evidence="3 4">
    <name type="scientific">Batrachochytrium dendrobatidis (strain JEL423)</name>
    <dbReference type="NCBI Taxonomy" id="403673"/>
    <lineage>
        <taxon>Eukaryota</taxon>
        <taxon>Fungi</taxon>
        <taxon>Fungi incertae sedis</taxon>
        <taxon>Chytridiomycota</taxon>
        <taxon>Chytridiomycota incertae sedis</taxon>
        <taxon>Chytridiomycetes</taxon>
        <taxon>Rhizophydiales</taxon>
        <taxon>Rhizophydiales incertae sedis</taxon>
        <taxon>Batrachochytrium</taxon>
    </lineage>
</organism>
<name>A0A177W8V5_BATDL</name>
<accession>A0A177W8V5</accession>
<gene>
    <name evidence="3" type="ORF">BDEG_20401</name>
</gene>
<dbReference type="AlphaFoldDB" id="A0A177W8V5"/>
<evidence type="ECO:0000256" key="2">
    <source>
        <dbReference type="SAM" id="MobiDB-lite"/>
    </source>
</evidence>
<comment type="similarity">
    <text evidence="1">Belongs to the Iojap/RsfS family.</text>
</comment>
<proteinExistence type="inferred from homology"/>
<dbReference type="Proteomes" id="UP000077115">
    <property type="component" value="Unassembled WGS sequence"/>
</dbReference>
<dbReference type="InterPro" id="IPR043519">
    <property type="entry name" value="NT_sf"/>
</dbReference>